<keyword evidence="1" id="KW-0472">Membrane</keyword>
<accession>A0A2T6ZTN3</accession>
<feature type="transmembrane region" description="Helical" evidence="1">
    <location>
        <begin position="37"/>
        <end position="58"/>
    </location>
</feature>
<keyword evidence="1" id="KW-1133">Transmembrane helix</keyword>
<gene>
    <name evidence="2" type="ORF">B9Z19DRAFT_1108057</name>
</gene>
<evidence type="ECO:0000313" key="2">
    <source>
        <dbReference type="EMBL" id="PUU78862.1"/>
    </source>
</evidence>
<reference evidence="2 3" key="1">
    <citation type="submission" date="2017-04" db="EMBL/GenBank/DDBJ databases">
        <title>Draft genome sequence of Tuber borchii Vittad., a whitish edible truffle.</title>
        <authorList>
            <consortium name="DOE Joint Genome Institute"/>
            <person name="Murat C."/>
            <person name="Kuo A."/>
            <person name="Barry K.W."/>
            <person name="Clum A."/>
            <person name="Dockter R.B."/>
            <person name="Fauchery L."/>
            <person name="Iotti M."/>
            <person name="Kohler A."/>
            <person name="Labutti K."/>
            <person name="Lindquist E.A."/>
            <person name="Lipzen A."/>
            <person name="Ohm R.A."/>
            <person name="Wang M."/>
            <person name="Grigoriev I.V."/>
            <person name="Zambonelli A."/>
            <person name="Martin F.M."/>
        </authorList>
    </citation>
    <scope>NUCLEOTIDE SEQUENCE [LARGE SCALE GENOMIC DNA]</scope>
    <source>
        <strain evidence="2 3">Tbo3840</strain>
    </source>
</reference>
<dbReference type="EMBL" id="NESQ01000105">
    <property type="protein sequence ID" value="PUU78862.1"/>
    <property type="molecule type" value="Genomic_DNA"/>
</dbReference>
<protein>
    <submittedName>
        <fullName evidence="2">Uncharacterized protein</fullName>
    </submittedName>
</protein>
<name>A0A2T6ZTN3_TUBBO</name>
<dbReference type="Proteomes" id="UP000244722">
    <property type="component" value="Unassembled WGS sequence"/>
</dbReference>
<proteinExistence type="predicted"/>
<evidence type="ECO:0000256" key="1">
    <source>
        <dbReference type="SAM" id="Phobius"/>
    </source>
</evidence>
<evidence type="ECO:0000313" key="3">
    <source>
        <dbReference type="Proteomes" id="UP000244722"/>
    </source>
</evidence>
<keyword evidence="1" id="KW-0812">Transmembrane</keyword>
<organism evidence="2 3">
    <name type="scientific">Tuber borchii</name>
    <name type="common">White truffle</name>
    <dbReference type="NCBI Taxonomy" id="42251"/>
    <lineage>
        <taxon>Eukaryota</taxon>
        <taxon>Fungi</taxon>
        <taxon>Dikarya</taxon>
        <taxon>Ascomycota</taxon>
        <taxon>Pezizomycotina</taxon>
        <taxon>Pezizomycetes</taxon>
        <taxon>Pezizales</taxon>
        <taxon>Tuberaceae</taxon>
        <taxon>Tuber</taxon>
    </lineage>
</organism>
<dbReference type="AlphaFoldDB" id="A0A2T6ZTN3"/>
<feature type="non-terminal residue" evidence="2">
    <location>
        <position position="1"/>
    </location>
</feature>
<sequence length="78" mass="8877">LTSLVFLPGVNYYRRLPLSDRDTICTGTASDILEYKAFFSFFQLFVLFGCGGGWWSFWSSLAFYCKALDHTNGYAIIP</sequence>
<keyword evidence="3" id="KW-1185">Reference proteome</keyword>
<comment type="caution">
    <text evidence="2">The sequence shown here is derived from an EMBL/GenBank/DDBJ whole genome shotgun (WGS) entry which is preliminary data.</text>
</comment>